<evidence type="ECO:0000313" key="2">
    <source>
        <dbReference type="EMBL" id="MFM2486307.1"/>
    </source>
</evidence>
<keyword evidence="3" id="KW-1185">Reference proteome</keyword>
<dbReference type="InterPro" id="IPR016181">
    <property type="entry name" value="Acyl_CoA_acyltransferase"/>
</dbReference>
<proteinExistence type="predicted"/>
<dbReference type="EMBL" id="JBEQCT010000008">
    <property type="protein sequence ID" value="MFM2486307.1"/>
    <property type="molecule type" value="Genomic_DNA"/>
</dbReference>
<organism evidence="2 3">
    <name type="scientific">Celerinatantimonas yamalensis</name>
    <dbReference type="NCBI Taxonomy" id="559956"/>
    <lineage>
        <taxon>Bacteria</taxon>
        <taxon>Pseudomonadati</taxon>
        <taxon>Pseudomonadota</taxon>
        <taxon>Gammaproteobacteria</taxon>
        <taxon>Celerinatantimonadaceae</taxon>
        <taxon>Celerinatantimonas</taxon>
    </lineage>
</organism>
<dbReference type="Proteomes" id="UP001629953">
    <property type="component" value="Unassembled WGS sequence"/>
</dbReference>
<dbReference type="SUPFAM" id="SSF55729">
    <property type="entry name" value="Acyl-CoA N-acyltransferases (Nat)"/>
    <property type="match status" value="1"/>
</dbReference>
<dbReference type="PROSITE" id="PS51186">
    <property type="entry name" value="GNAT"/>
    <property type="match status" value="1"/>
</dbReference>
<gene>
    <name evidence="2" type="ORF">ABUE30_14755</name>
</gene>
<protein>
    <submittedName>
        <fullName evidence="2">GNAT family N-acetyltransferase</fullName>
    </submittedName>
</protein>
<reference evidence="2 3" key="1">
    <citation type="journal article" date="2013" name="Int. J. Syst. Evol. Microbiol.">
        <title>Celerinatantimonas yamalensis sp. nov., a cold-adapted diazotrophic bacterium from a cold permafrost brine.</title>
        <authorList>
            <person name="Shcherbakova V."/>
            <person name="Chuvilskaya N."/>
            <person name="Rivkina E."/>
            <person name="Demidov N."/>
            <person name="Uchaeva V."/>
            <person name="Suetin S."/>
            <person name="Suzina N."/>
            <person name="Gilichinsky D."/>
        </authorList>
    </citation>
    <scope>NUCLEOTIDE SEQUENCE [LARGE SCALE GENOMIC DNA]</scope>
    <source>
        <strain evidence="2 3">C7</strain>
    </source>
</reference>
<accession>A0ABW9G9W0</accession>
<dbReference type="Gene3D" id="3.40.630.30">
    <property type="match status" value="1"/>
</dbReference>
<dbReference type="CDD" id="cd04301">
    <property type="entry name" value="NAT_SF"/>
    <property type="match status" value="1"/>
</dbReference>
<name>A0ABW9G9W0_9GAMM</name>
<evidence type="ECO:0000259" key="1">
    <source>
        <dbReference type="PROSITE" id="PS51186"/>
    </source>
</evidence>
<evidence type="ECO:0000313" key="3">
    <source>
        <dbReference type="Proteomes" id="UP001629953"/>
    </source>
</evidence>
<comment type="caution">
    <text evidence="2">The sequence shown here is derived from an EMBL/GenBank/DDBJ whole genome shotgun (WGS) entry which is preliminary data.</text>
</comment>
<dbReference type="Pfam" id="PF00583">
    <property type="entry name" value="Acetyltransf_1"/>
    <property type="match status" value="1"/>
</dbReference>
<dbReference type="RefSeq" id="WP_169328562.1">
    <property type="nucleotide sequence ID" value="NZ_JBEQCT010000008.1"/>
</dbReference>
<dbReference type="InterPro" id="IPR000182">
    <property type="entry name" value="GNAT_dom"/>
</dbReference>
<sequence length="162" mass="19069">MIRDALKDDCINLAVLGLQVWLETYAVEGIRTEYSRYVIDTFTEEYFINLLEKTNYRLLVSEIEGTLQGFVLVNLDSRFEEESNGFEIEKLYVHRNFKGQGLGRQFLTEVGQRYGNNFWLYTWVENESNQFYKHLGFKHAGQLNFEFSNTLIKNNVFTSNCT</sequence>
<feature type="domain" description="N-acetyltransferase" evidence="1">
    <location>
        <begin position="13"/>
        <end position="156"/>
    </location>
</feature>